<evidence type="ECO:0000313" key="1">
    <source>
        <dbReference type="EMBL" id="CAA0825151.1"/>
    </source>
</evidence>
<gene>
    <name evidence="1" type="ORF">SHERM_21935</name>
</gene>
<dbReference type="PANTHER" id="PTHR31579">
    <property type="entry name" value="OS03G0796600 PROTEIN"/>
    <property type="match status" value="1"/>
</dbReference>
<protein>
    <submittedName>
        <fullName evidence="1">Uncharacterized protein</fullName>
    </submittedName>
</protein>
<name>A0A9N7N2N6_STRHE</name>
<reference evidence="1" key="1">
    <citation type="submission" date="2019-12" db="EMBL/GenBank/DDBJ databases">
        <authorList>
            <person name="Scholes J."/>
        </authorList>
    </citation>
    <scope>NUCLEOTIDE SEQUENCE</scope>
</reference>
<dbReference type="InterPro" id="IPR006502">
    <property type="entry name" value="PDDEXK-like"/>
</dbReference>
<dbReference type="Proteomes" id="UP001153555">
    <property type="component" value="Unassembled WGS sequence"/>
</dbReference>
<dbReference type="OrthoDB" id="548115at2759"/>
<dbReference type="NCBIfam" id="TIGR01615">
    <property type="entry name" value="A_thal_3542"/>
    <property type="match status" value="1"/>
</dbReference>
<dbReference type="Pfam" id="PF04720">
    <property type="entry name" value="PDDEXK_6"/>
    <property type="match status" value="1"/>
</dbReference>
<comment type="caution">
    <text evidence="1">The sequence shown here is derived from an EMBL/GenBank/DDBJ whole genome shotgun (WGS) entry which is preliminary data.</text>
</comment>
<dbReference type="PANTHER" id="PTHR31579:SF42">
    <property type="entry name" value="DUF506 FAMILY PROTEIN (DUF506)"/>
    <property type="match status" value="1"/>
</dbReference>
<organism evidence="1 2">
    <name type="scientific">Striga hermonthica</name>
    <name type="common">Purple witchweed</name>
    <name type="synonym">Buchnera hermonthica</name>
    <dbReference type="NCBI Taxonomy" id="68872"/>
    <lineage>
        <taxon>Eukaryota</taxon>
        <taxon>Viridiplantae</taxon>
        <taxon>Streptophyta</taxon>
        <taxon>Embryophyta</taxon>
        <taxon>Tracheophyta</taxon>
        <taxon>Spermatophyta</taxon>
        <taxon>Magnoliopsida</taxon>
        <taxon>eudicotyledons</taxon>
        <taxon>Gunneridae</taxon>
        <taxon>Pentapetalae</taxon>
        <taxon>asterids</taxon>
        <taxon>lamiids</taxon>
        <taxon>Lamiales</taxon>
        <taxon>Orobanchaceae</taxon>
        <taxon>Buchnereae</taxon>
        <taxon>Striga</taxon>
    </lineage>
</organism>
<keyword evidence="2" id="KW-1185">Reference proteome</keyword>
<proteinExistence type="predicted"/>
<accession>A0A9N7N2N6</accession>
<dbReference type="AlphaFoldDB" id="A0A9N7N2N6"/>
<evidence type="ECO:0000313" key="2">
    <source>
        <dbReference type="Proteomes" id="UP001153555"/>
    </source>
</evidence>
<dbReference type="EMBL" id="CACSLK010026072">
    <property type="protein sequence ID" value="CAA0825151.1"/>
    <property type="molecule type" value="Genomic_DNA"/>
</dbReference>
<sequence length="265" mass="29799">MMKIPARFDRAAAAYNSFSGQTDTVNLSALVNSFLERETTNDDDWIDFFADEADNRAPESDSDSRYLLENLFGAKNDVVRWKIHTEVEKSLAEIGCEIENERSGFNRRLVAILRGKGFDAGVCKSKCEKGGHRSYHDHEFVDVYASGSRYVVEVFLAGEFTIARPTEGYATLLAMFPRIFVGRPDELKQVVRTMCAAIGKSMKTVGIAVPPWRRFAYVQSKWFGQHERTTEGSNASGDSSPDFFARQVKGILFYCREDFSSATDS</sequence>